<dbReference type="RefSeq" id="WP_259037156.1">
    <property type="nucleotide sequence ID" value="NZ_JAJISC010000007.1"/>
</dbReference>
<name>A0ABT2EHT8_9GAMM</name>
<accession>A0ABT2EHT8</accession>
<evidence type="ECO:0000313" key="2">
    <source>
        <dbReference type="Proteomes" id="UP001165542"/>
    </source>
</evidence>
<proteinExistence type="predicted"/>
<dbReference type="Pfam" id="PF09954">
    <property type="entry name" value="DUF2188"/>
    <property type="match status" value="1"/>
</dbReference>
<organism evidence="1 2">
    <name type="scientific">Halomonas dongshanensis</name>
    <dbReference type="NCBI Taxonomy" id="2890835"/>
    <lineage>
        <taxon>Bacteria</taxon>
        <taxon>Pseudomonadati</taxon>
        <taxon>Pseudomonadota</taxon>
        <taxon>Gammaproteobacteria</taxon>
        <taxon>Oceanospirillales</taxon>
        <taxon>Halomonadaceae</taxon>
        <taxon>Halomonas</taxon>
    </lineage>
</organism>
<gene>
    <name evidence="1" type="ORF">LLY24_15240</name>
</gene>
<protein>
    <submittedName>
        <fullName evidence="1">DUF2188 domain-containing protein</fullName>
    </submittedName>
</protein>
<keyword evidence="2" id="KW-1185">Reference proteome</keyword>
<reference evidence="1" key="1">
    <citation type="submission" date="2021-11" db="EMBL/GenBank/DDBJ databases">
        <title>Halomonas sp., isolated from a coastal aquaculture zone in Dongshan Bay.</title>
        <authorList>
            <person name="Lin W."/>
        </authorList>
    </citation>
    <scope>NUCLEOTIDE SEQUENCE</scope>
    <source>
        <strain evidence="1">Yzlin-01</strain>
    </source>
</reference>
<dbReference type="EMBL" id="JAJISC010000007">
    <property type="protein sequence ID" value="MCS2610670.1"/>
    <property type="molecule type" value="Genomic_DNA"/>
</dbReference>
<dbReference type="Proteomes" id="UP001165542">
    <property type="component" value="Unassembled WGS sequence"/>
</dbReference>
<evidence type="ECO:0000313" key="1">
    <source>
        <dbReference type="EMBL" id="MCS2610670.1"/>
    </source>
</evidence>
<comment type="caution">
    <text evidence="1">The sequence shown here is derived from an EMBL/GenBank/DDBJ whole genome shotgun (WGS) entry which is preliminary data.</text>
</comment>
<sequence length="76" mass="8628">MNSNIWVIPHPIGWALKRRNAQTSQRIFPTQRSAVDYAKAVARREGVELVIEERDGRVHLFGTETCLPSSPRDNLA</sequence>
<dbReference type="InterPro" id="IPR018691">
    <property type="entry name" value="DUF2188"/>
</dbReference>